<dbReference type="GeneID" id="61303199"/>
<reference evidence="2 3" key="1">
    <citation type="submission" date="2016-10" db="EMBL/GenBank/DDBJ databases">
        <authorList>
            <person name="Varghese N."/>
            <person name="Submissions S."/>
        </authorList>
    </citation>
    <scope>NUCLEOTIDE SEQUENCE [LARGE SCALE GENOMIC DNA]</scope>
    <source>
        <strain evidence="2 3">LMG 22274</strain>
    </source>
</reference>
<keyword evidence="4" id="KW-1185">Reference proteome</keyword>
<evidence type="ECO:0000313" key="1">
    <source>
        <dbReference type="EMBL" id="PXX10607.1"/>
    </source>
</evidence>
<dbReference type="Proteomes" id="UP000183529">
    <property type="component" value="Unassembled WGS sequence"/>
</dbReference>
<name>A0AAQ1GLD5_9BURK</name>
<protein>
    <submittedName>
        <fullName evidence="2">Uncharacterized protein</fullName>
    </submittedName>
</protein>
<dbReference type="Proteomes" id="UP000247515">
    <property type="component" value="Unassembled WGS sequence"/>
</dbReference>
<comment type="caution">
    <text evidence="2">The sequence shown here is derived from an EMBL/GenBank/DDBJ whole genome shotgun (WGS) entry which is preliminary data.</text>
</comment>
<dbReference type="RefSeq" id="WP_156773690.1">
    <property type="nucleotide sequence ID" value="NZ_CADFGN010000003.1"/>
</dbReference>
<sequence length="46" mass="4944">MCDAIITLARKQGSGFPRSASGKRYSARLNGVSGKNENYVHGFAKV</sequence>
<gene>
    <name evidence="1" type="ORF">C7400_12184</name>
    <name evidence="2" type="ORF">SAMN05216550_12070</name>
</gene>
<dbReference type="EMBL" id="QJJV01000021">
    <property type="protein sequence ID" value="PXX10607.1"/>
    <property type="molecule type" value="Genomic_DNA"/>
</dbReference>
<evidence type="ECO:0000313" key="4">
    <source>
        <dbReference type="Proteomes" id="UP000247515"/>
    </source>
</evidence>
<evidence type="ECO:0000313" key="3">
    <source>
        <dbReference type="Proteomes" id="UP000183529"/>
    </source>
</evidence>
<proteinExistence type="predicted"/>
<evidence type="ECO:0000313" key="2">
    <source>
        <dbReference type="EMBL" id="SEK11406.1"/>
    </source>
</evidence>
<dbReference type="AlphaFoldDB" id="A0AAQ1GLD5"/>
<organism evidence="2 3">
    <name type="scientific">Paraburkholderia tropica</name>
    <dbReference type="NCBI Taxonomy" id="92647"/>
    <lineage>
        <taxon>Bacteria</taxon>
        <taxon>Pseudomonadati</taxon>
        <taxon>Pseudomonadota</taxon>
        <taxon>Betaproteobacteria</taxon>
        <taxon>Burkholderiales</taxon>
        <taxon>Burkholderiaceae</taxon>
        <taxon>Paraburkholderia</taxon>
    </lineage>
</organism>
<accession>A0AAQ1GLD5</accession>
<dbReference type="EMBL" id="FNZM01000020">
    <property type="protein sequence ID" value="SEK11406.1"/>
    <property type="molecule type" value="Genomic_DNA"/>
</dbReference>
<reference evidence="1 4" key="2">
    <citation type="submission" date="2018-05" db="EMBL/GenBank/DDBJ databases">
        <title>Genomic Encyclopedia of Type Strains, Phase IV (KMG-V): Genome sequencing to study the core and pangenomes of soil and plant-associated prokaryotes.</title>
        <authorList>
            <person name="Whitman W."/>
        </authorList>
    </citation>
    <scope>NUCLEOTIDE SEQUENCE [LARGE SCALE GENOMIC DNA]</scope>
    <source>
        <strain evidence="1 4">SIr-6563</strain>
    </source>
</reference>